<feature type="transmembrane region" description="Helical" evidence="1">
    <location>
        <begin position="6"/>
        <end position="23"/>
    </location>
</feature>
<reference evidence="2 3" key="1">
    <citation type="submission" date="2019-04" db="EMBL/GenBank/DDBJ databases">
        <title>Streptomyces oryziradicis sp. nov., a novel actinomycete isolated from rhizosphere soil of rice (Oryza sativa L.).</title>
        <authorList>
            <person name="Li C."/>
        </authorList>
    </citation>
    <scope>NUCLEOTIDE SEQUENCE [LARGE SCALE GENOMIC DNA]</scope>
    <source>
        <strain evidence="2 3">NEAU-C40</strain>
    </source>
</reference>
<evidence type="ECO:0000256" key="1">
    <source>
        <dbReference type="SAM" id="Phobius"/>
    </source>
</evidence>
<dbReference type="Proteomes" id="UP000305778">
    <property type="component" value="Unassembled WGS sequence"/>
</dbReference>
<evidence type="ECO:0000313" key="2">
    <source>
        <dbReference type="EMBL" id="TKA09452.1"/>
    </source>
</evidence>
<accession>A0A4U0SIN9</accession>
<comment type="caution">
    <text evidence="2">The sequence shown here is derived from an EMBL/GenBank/DDBJ whole genome shotgun (WGS) entry which is preliminary data.</text>
</comment>
<feature type="transmembrane region" description="Helical" evidence="1">
    <location>
        <begin position="35"/>
        <end position="55"/>
    </location>
</feature>
<dbReference type="RefSeq" id="WP_136725825.1">
    <property type="nucleotide sequence ID" value="NZ_SUMC01000022.1"/>
</dbReference>
<gene>
    <name evidence="2" type="ORF">FCI23_23000</name>
</gene>
<dbReference type="EMBL" id="SUMC01000022">
    <property type="protein sequence ID" value="TKA09452.1"/>
    <property type="molecule type" value="Genomic_DNA"/>
</dbReference>
<name>A0A4U0SIN9_9ACTN</name>
<keyword evidence="3" id="KW-1185">Reference proteome</keyword>
<keyword evidence="1" id="KW-0812">Transmembrane</keyword>
<sequence>MFVSLLGVGAVTSIGLGAILAFAVDWQWEGANRQLIGLIMMAVGFLALAAFVGVYRDHDVHSGHDSHS</sequence>
<organism evidence="2 3">
    <name type="scientific">Actinacidiphila oryziradicis</name>
    <dbReference type="NCBI Taxonomy" id="2571141"/>
    <lineage>
        <taxon>Bacteria</taxon>
        <taxon>Bacillati</taxon>
        <taxon>Actinomycetota</taxon>
        <taxon>Actinomycetes</taxon>
        <taxon>Kitasatosporales</taxon>
        <taxon>Streptomycetaceae</taxon>
        <taxon>Actinacidiphila</taxon>
    </lineage>
</organism>
<protein>
    <submittedName>
        <fullName evidence="2">Uncharacterized protein</fullName>
    </submittedName>
</protein>
<dbReference type="OrthoDB" id="4288721at2"/>
<evidence type="ECO:0000313" key="3">
    <source>
        <dbReference type="Proteomes" id="UP000305778"/>
    </source>
</evidence>
<keyword evidence="1" id="KW-1133">Transmembrane helix</keyword>
<proteinExistence type="predicted"/>
<dbReference type="AlphaFoldDB" id="A0A4U0SIN9"/>
<keyword evidence="1" id="KW-0472">Membrane</keyword>